<sequence>MWFGGVGACILLIQWIECQADCPASGLDSLSPPVGLTHNLAATDSVPNDFFVTFKCDSNDNMHLEPDLNGDGKFQVQCGSDDFFEVPTAWSQCVKKCQVPGAQPSYKAQPINTPMVNVGSTLTYKCLQPGGLVDGTTSNTHTITCGADGTFPSTAWPECIVRCLIPAPEMSYKASTDVDPVNVGATVTFSCAQSGHTVGETNSGDHVITCGSNGKFPNGWPRCALKCDVPTPEPGFRAQKDNTQVTLGGKLRFYCETEGQTVGSTNDNFHEVTCQENGTFPTGWPECSTKCQVPRDVPGFNNPPNEDPPMQIDETKIYTCQNNLMSTGPSLSNEHEITCMADGTISPEEWPMCEIRCLIPSPQPGYQPQDPAVDPPGYGESLFFECEEAGAKVGNTTSNQHEVTCRGDGLFDMDWPPCSIRCIPPYGEDGYNSQPAGTPTIEVGGELAYSCMETGALSGNTAFTTHTVTCGSDGTFPTGWPPCQIRCAVPEAQAGYEAPADPPGSIDVGESVVFTCATTEAEVGSTQSNQLTLTCGADGSLANIWPPCLIPATCPTPPDLEATNTSLVAKNPIPDPVKAHRKVEYECPDGETTDEGPSIFLACLPDGTYEERAEWPTCRELVACNDSIPIPAPDSGLANSTSTIAVEGDEVEYSCSNSSLKINGEDTFTLTCGSNGLLPDPVNWPICTDPNEAFMSDPVEICHCLGDIDDVDKAKIVLNKVCREGAMTKAFNGKIGVSRKRCGVKDLEAITEANKCFCESPLEQSAKGYWFKVVLVTQPWQWTMNTSHPQNQSYLQTPEHKKFKSLQSKLENAIDEKFFAAGLSKYVRSALHQFTKGQEVPAGVFAEVKPVTEAPKVEPDDQIGTVCPSSLLTKLSIPSHLIRDGSGDVGVGEKAIYTCATGTEVLFTEPGTTGRVFNDLNQVALTCNSDGSAFTGVPSIWPECRAIADQCPILAPAADSGMDPQDPATTAVNVGSILTYSCSNTAHVVAGTNSNTFTTKCGVSGTASDPWYEAKFSDPATWPKCQGSVAMRRKRSISGMRKRSSFLRFKQFKFGHDMFFLGTGYNYIEVEMQAQFHDPAVSAEDVKGVVDTLQGDLGDELILLSNCDPLVCKVEQKPETCSNEFFEDLPVGYRALTPYGYYQPALAPNLVNANNLVEKGQIVELRCVSTDPMQYPLWDTEDHDGNDKKLTVTCLAPTIPGQRGMWSLSEVPKCASICKQFLPEAEFESDLLLQKVIPIRDPMNPVDYTEYNKTSSFMYSGDKLLYMCKTEYWGLHGGTDEFHDEFGCTDEGLLNTPRGSAFDDPWPHCAPQQQMVVTAVEKMLDRFDRRISDRFKLIQFREIDNEREIVQLSDYVLEVTLPVVLSLLLFVLVVCMCSRPGSPMCKLCESKV</sequence>
<feature type="transmembrane region" description="Helical" evidence="6">
    <location>
        <begin position="1355"/>
        <end position="1377"/>
    </location>
</feature>
<reference evidence="10 11" key="1">
    <citation type="journal article" date="2018" name="Nat. Ecol. Evol.">
        <title>Genomic signatures of mitonuclear coevolution across populations of Tigriopus californicus.</title>
        <authorList>
            <person name="Barreto F.S."/>
            <person name="Watson E.T."/>
            <person name="Lima T.G."/>
            <person name="Willett C.S."/>
            <person name="Edmands S."/>
            <person name="Li W."/>
            <person name="Burton R.S."/>
        </authorList>
    </citation>
    <scope>NUCLEOTIDE SEQUENCE [LARGE SCALE GENOMIC DNA]</scope>
    <source>
        <strain evidence="10 11">San Diego</strain>
    </source>
</reference>
<dbReference type="SUPFAM" id="SSF57535">
    <property type="entry name" value="Complement control module/SCR domain"/>
    <property type="match status" value="1"/>
</dbReference>
<feature type="chain" id="PRO_5021856601" description="Sushi domain-containing protein" evidence="7">
    <location>
        <begin position="21"/>
        <end position="1392"/>
    </location>
</feature>
<dbReference type="InterPro" id="IPR007110">
    <property type="entry name" value="Ig-like_dom"/>
</dbReference>
<keyword evidence="7" id="KW-0732">Signal</keyword>
<evidence type="ECO:0000256" key="5">
    <source>
        <dbReference type="PROSITE-ProRule" id="PRU00302"/>
    </source>
</evidence>
<evidence type="ECO:0000256" key="4">
    <source>
        <dbReference type="ARBA" id="ARBA00023180"/>
    </source>
</evidence>
<dbReference type="Pfam" id="PF00084">
    <property type="entry name" value="Sushi"/>
    <property type="match status" value="1"/>
</dbReference>
<keyword evidence="6" id="KW-0812">Transmembrane</keyword>
<evidence type="ECO:0000256" key="7">
    <source>
        <dbReference type="SAM" id="SignalP"/>
    </source>
</evidence>
<proteinExistence type="predicted"/>
<name>A0A553PI00_TIGCA</name>
<feature type="domain" description="Sushi" evidence="9">
    <location>
        <begin position="161"/>
        <end position="225"/>
    </location>
</feature>
<evidence type="ECO:0000313" key="10">
    <source>
        <dbReference type="EMBL" id="TRY77304.1"/>
    </source>
</evidence>
<feature type="signal peptide" evidence="7">
    <location>
        <begin position="1"/>
        <end position="20"/>
    </location>
</feature>
<organism evidence="10 11">
    <name type="scientific">Tigriopus californicus</name>
    <name type="common">Marine copepod</name>
    <dbReference type="NCBI Taxonomy" id="6832"/>
    <lineage>
        <taxon>Eukaryota</taxon>
        <taxon>Metazoa</taxon>
        <taxon>Ecdysozoa</taxon>
        <taxon>Arthropoda</taxon>
        <taxon>Crustacea</taxon>
        <taxon>Multicrustacea</taxon>
        <taxon>Hexanauplia</taxon>
        <taxon>Copepoda</taxon>
        <taxon>Harpacticoida</taxon>
        <taxon>Harpacticidae</taxon>
        <taxon>Tigriopus</taxon>
    </lineage>
</organism>
<keyword evidence="4" id="KW-0325">Glycoprotein</keyword>
<dbReference type="InterPro" id="IPR035976">
    <property type="entry name" value="Sushi/SCR/CCP_sf"/>
</dbReference>
<dbReference type="PROSITE" id="PS50835">
    <property type="entry name" value="IG_LIKE"/>
    <property type="match status" value="1"/>
</dbReference>
<dbReference type="PANTHER" id="PTHR19325:SF567">
    <property type="entry name" value="SUSHI, VON WILLEBRAND FACTOR TYPE A, EGF AND PENTRAXIN DOMAIN-CONTAINING PROTEIN 1-LIKE"/>
    <property type="match status" value="1"/>
</dbReference>
<evidence type="ECO:0008006" key="12">
    <source>
        <dbReference type="Google" id="ProtNLM"/>
    </source>
</evidence>
<dbReference type="PANTHER" id="PTHR19325">
    <property type="entry name" value="COMPLEMENT COMPONENT-RELATED SUSHI DOMAIN-CONTAINING"/>
    <property type="match status" value="1"/>
</dbReference>
<comment type="caution">
    <text evidence="10">The sequence shown here is derived from an EMBL/GenBank/DDBJ whole genome shotgun (WGS) entry which is preliminary data.</text>
</comment>
<feature type="domain" description="Sushi" evidence="9">
    <location>
        <begin position="552"/>
        <end position="620"/>
    </location>
</feature>
<accession>A0A553PI00</accession>
<keyword evidence="11" id="KW-1185">Reference proteome</keyword>
<dbReference type="EMBL" id="VCGU01000004">
    <property type="protein sequence ID" value="TRY77304.1"/>
    <property type="molecule type" value="Genomic_DNA"/>
</dbReference>
<evidence type="ECO:0000259" key="8">
    <source>
        <dbReference type="PROSITE" id="PS50835"/>
    </source>
</evidence>
<evidence type="ECO:0000313" key="11">
    <source>
        <dbReference type="Proteomes" id="UP000318571"/>
    </source>
</evidence>
<keyword evidence="1 5" id="KW-0768">Sushi</keyword>
<gene>
    <name evidence="10" type="ORF">TCAL_04062</name>
</gene>
<evidence type="ECO:0000256" key="2">
    <source>
        <dbReference type="ARBA" id="ARBA00022737"/>
    </source>
</evidence>
<evidence type="ECO:0000259" key="9">
    <source>
        <dbReference type="PROSITE" id="PS50923"/>
    </source>
</evidence>
<dbReference type="STRING" id="6832.A0A553PI00"/>
<dbReference type="PROSITE" id="PS50923">
    <property type="entry name" value="SUSHI"/>
    <property type="match status" value="2"/>
</dbReference>
<evidence type="ECO:0000256" key="3">
    <source>
        <dbReference type="ARBA" id="ARBA00023157"/>
    </source>
</evidence>
<evidence type="ECO:0000256" key="6">
    <source>
        <dbReference type="SAM" id="Phobius"/>
    </source>
</evidence>
<dbReference type="InterPro" id="IPR050350">
    <property type="entry name" value="Compl-Cell_Adhes-Reg"/>
</dbReference>
<dbReference type="Proteomes" id="UP000318571">
    <property type="component" value="Chromosome 5"/>
</dbReference>
<protein>
    <recommendedName>
        <fullName evidence="12">Sushi domain-containing protein</fullName>
    </recommendedName>
</protein>
<evidence type="ECO:0000256" key="1">
    <source>
        <dbReference type="ARBA" id="ARBA00022659"/>
    </source>
</evidence>
<dbReference type="InterPro" id="IPR000436">
    <property type="entry name" value="Sushi_SCR_CCP_dom"/>
</dbReference>
<dbReference type="SMART" id="SM00032">
    <property type="entry name" value="CCP"/>
    <property type="match status" value="8"/>
</dbReference>
<feature type="domain" description="Ig-like" evidence="8">
    <location>
        <begin position="574"/>
        <end position="671"/>
    </location>
</feature>
<keyword evidence="3" id="KW-1015">Disulfide bond</keyword>
<keyword evidence="2" id="KW-0677">Repeat</keyword>
<keyword evidence="6" id="KW-1133">Transmembrane helix</keyword>
<comment type="caution">
    <text evidence="5">Lacks conserved residue(s) required for the propagation of feature annotation.</text>
</comment>
<keyword evidence="6" id="KW-0472">Membrane</keyword>